<dbReference type="InterPro" id="IPR036291">
    <property type="entry name" value="NAD(P)-bd_dom_sf"/>
</dbReference>
<reference evidence="2 3" key="1">
    <citation type="submission" date="2019-08" db="EMBL/GenBank/DDBJ databases">
        <title>Archangium and Cystobacter genomes.</title>
        <authorList>
            <person name="Chen I.-C.K."/>
            <person name="Wielgoss S."/>
        </authorList>
    </citation>
    <scope>NUCLEOTIDE SEQUENCE [LARGE SCALE GENOMIC DNA]</scope>
    <source>
        <strain evidence="2 3">Cbm 6</strain>
    </source>
</reference>
<name>A0ABY9WNW1_9BACT</name>
<gene>
    <name evidence="2" type="ORF">F0U60_16365</name>
</gene>
<dbReference type="Proteomes" id="UP001611383">
    <property type="component" value="Chromosome"/>
</dbReference>
<dbReference type="EMBL" id="CP043494">
    <property type="protein sequence ID" value="WNG45496.1"/>
    <property type="molecule type" value="Genomic_DNA"/>
</dbReference>
<keyword evidence="3" id="KW-1185">Reference proteome</keyword>
<dbReference type="SUPFAM" id="SSF51735">
    <property type="entry name" value="NAD(P)-binding Rossmann-fold domains"/>
    <property type="match status" value="1"/>
</dbReference>
<dbReference type="InterPro" id="IPR001509">
    <property type="entry name" value="Epimerase_deHydtase"/>
</dbReference>
<dbReference type="Gene3D" id="3.40.50.720">
    <property type="entry name" value="NAD(P)-binding Rossmann-like Domain"/>
    <property type="match status" value="1"/>
</dbReference>
<feature type="domain" description="NAD-dependent epimerase/dehydratase" evidence="1">
    <location>
        <begin position="19"/>
        <end position="241"/>
    </location>
</feature>
<protein>
    <submittedName>
        <fullName evidence="2">DUF1731 domain-containing protein</fullName>
    </submittedName>
</protein>
<evidence type="ECO:0000313" key="2">
    <source>
        <dbReference type="EMBL" id="WNG45496.1"/>
    </source>
</evidence>
<evidence type="ECO:0000313" key="3">
    <source>
        <dbReference type="Proteomes" id="UP001611383"/>
    </source>
</evidence>
<dbReference type="Pfam" id="PF01370">
    <property type="entry name" value="Epimerase"/>
    <property type="match status" value="1"/>
</dbReference>
<dbReference type="PANTHER" id="PTHR48079">
    <property type="entry name" value="PROTEIN YEEZ"/>
    <property type="match status" value="1"/>
</dbReference>
<sequence>MPSTREEPGAEGNTLKRLFVTGGTGFIGARFIPLALEAGYEVRGLTRNARAAERWKHAGVTPVHGDLLTPGPWQEEAAASEQVVHLAQPLTFGGRVTHKRAVAYREQRLRMDSLLLESLKPGTVKRVLYVGGTSYYGNQGHNLVTEDSTPRPSGWGPYIAPAIEALPGYRARGLPLVEAYPGSVYGLGSWFEEYTLVPLKGGRRLFGLKETLVNKMSPIHVEDCARALLHLLEHGEVGKRYFVVDDEPVTFADLSRVAAETLGVTHRRVLLPRWLCTLALGPVLTDSLTAEALLSNARLHATGFQFRYPTIREGVPALVRQWLETRAQTR</sequence>
<proteinExistence type="predicted"/>
<dbReference type="InterPro" id="IPR051783">
    <property type="entry name" value="NAD(P)-dependent_oxidoreduct"/>
</dbReference>
<organism evidence="2 3">
    <name type="scientific">Archangium minus</name>
    <dbReference type="NCBI Taxonomy" id="83450"/>
    <lineage>
        <taxon>Bacteria</taxon>
        <taxon>Pseudomonadati</taxon>
        <taxon>Myxococcota</taxon>
        <taxon>Myxococcia</taxon>
        <taxon>Myxococcales</taxon>
        <taxon>Cystobacterineae</taxon>
        <taxon>Archangiaceae</taxon>
        <taxon>Archangium</taxon>
    </lineage>
</organism>
<dbReference type="PANTHER" id="PTHR48079:SF6">
    <property type="entry name" value="NAD(P)-BINDING DOMAIN-CONTAINING PROTEIN-RELATED"/>
    <property type="match status" value="1"/>
</dbReference>
<accession>A0ABY9WNW1</accession>
<evidence type="ECO:0000259" key="1">
    <source>
        <dbReference type="Pfam" id="PF01370"/>
    </source>
</evidence>